<dbReference type="Proteomes" id="UP001238467">
    <property type="component" value="Unassembled WGS sequence"/>
</dbReference>
<reference evidence="1 2" key="1">
    <citation type="submission" date="2023-07" db="EMBL/GenBank/DDBJ databases">
        <title>Genomic Encyclopedia of Type Strains, Phase IV (KMG-IV): sequencing the most valuable type-strain genomes for metagenomic binning, comparative biology and taxonomic classification.</title>
        <authorList>
            <person name="Goeker M."/>
        </authorList>
    </citation>
    <scope>NUCLEOTIDE SEQUENCE [LARGE SCALE GENOMIC DNA]</scope>
    <source>
        <strain evidence="1 2">DSM 1277</strain>
    </source>
</reference>
<accession>A0ABU0DM10</accession>
<name>A0ABU0DM10_9HYPH</name>
<dbReference type="EMBL" id="JAUSUH010000010">
    <property type="protein sequence ID" value="MDQ0349404.1"/>
    <property type="molecule type" value="Genomic_DNA"/>
</dbReference>
<evidence type="ECO:0000313" key="2">
    <source>
        <dbReference type="Proteomes" id="UP001238467"/>
    </source>
</evidence>
<dbReference type="RefSeq" id="WP_307063071.1">
    <property type="nucleotide sequence ID" value="NZ_JAUSUH010000010.1"/>
</dbReference>
<keyword evidence="2" id="KW-1185">Reference proteome</keyword>
<evidence type="ECO:0000313" key="1">
    <source>
        <dbReference type="EMBL" id="MDQ0349404.1"/>
    </source>
</evidence>
<protein>
    <submittedName>
        <fullName evidence="1">Uncharacterized protein</fullName>
    </submittedName>
</protein>
<sequence length="201" mass="22315">MDEMLAAASRATFTRRRIARGVWEDPVRAPGGWWLRDGFAYLGDLLFRASKLIRWGTDKHGQLLSPYEKITLSSRGGRRRGVPGTRQRMAVDIGGDWDGLHQSQAVSLDDRRGDDAFDSMARLAEANTARRHVGPHHAEVLDLAISSATARQIGEALGHHGKYAERKAIRLTDEALVEFGVHFMTEARNDNIPAENFAEAA</sequence>
<organism evidence="1 2">
    <name type="scientific">Ancylobacter vacuolatus</name>
    <dbReference type="NCBI Taxonomy" id="223389"/>
    <lineage>
        <taxon>Bacteria</taxon>
        <taxon>Pseudomonadati</taxon>
        <taxon>Pseudomonadota</taxon>
        <taxon>Alphaproteobacteria</taxon>
        <taxon>Hyphomicrobiales</taxon>
        <taxon>Xanthobacteraceae</taxon>
        <taxon>Ancylobacter</taxon>
    </lineage>
</organism>
<gene>
    <name evidence="1" type="ORF">J2S76_003849</name>
</gene>
<comment type="caution">
    <text evidence="1">The sequence shown here is derived from an EMBL/GenBank/DDBJ whole genome shotgun (WGS) entry which is preliminary data.</text>
</comment>
<proteinExistence type="predicted"/>